<evidence type="ECO:0000256" key="5">
    <source>
        <dbReference type="ARBA" id="ARBA00022840"/>
    </source>
</evidence>
<accession>F4SA83</accession>
<proteinExistence type="predicted"/>
<dbReference type="HOGENOM" id="CLU_000288_63_23_1"/>
<keyword evidence="2" id="KW-0808">Transferase</keyword>
<dbReference type="PANTHER" id="PTHR24345">
    <property type="entry name" value="SERINE/THREONINE-PROTEIN KINASE PLK"/>
    <property type="match status" value="1"/>
</dbReference>
<dbReference type="PROSITE" id="PS00108">
    <property type="entry name" value="PROTEIN_KINASE_ST"/>
    <property type="match status" value="1"/>
</dbReference>
<dbReference type="SMART" id="SM00220">
    <property type="entry name" value="S_TKc"/>
    <property type="match status" value="1"/>
</dbReference>
<dbReference type="PANTHER" id="PTHR24345:SF0">
    <property type="entry name" value="CELL CYCLE SERINE_THREONINE-PROTEIN KINASE CDC5_MSD2"/>
    <property type="match status" value="1"/>
</dbReference>
<dbReference type="EMBL" id="GL883176">
    <property type="protein sequence ID" value="EGF98407.1"/>
    <property type="molecule type" value="Genomic_DNA"/>
</dbReference>
<gene>
    <name evidence="7" type="ORF">MELLADRAFT_95682</name>
</gene>
<keyword evidence="3" id="KW-0547">Nucleotide-binding</keyword>
<dbReference type="PROSITE" id="PS50011">
    <property type="entry name" value="PROTEIN_KINASE_DOM"/>
    <property type="match status" value="1"/>
</dbReference>
<name>F4SA83_MELLP</name>
<keyword evidence="5" id="KW-0067">ATP-binding</keyword>
<evidence type="ECO:0000256" key="1">
    <source>
        <dbReference type="ARBA" id="ARBA00022527"/>
    </source>
</evidence>
<dbReference type="eggNOG" id="KOG0611">
    <property type="taxonomic scope" value="Eukaryota"/>
</dbReference>
<dbReference type="AlphaFoldDB" id="F4SA83"/>
<keyword evidence="4" id="KW-0418">Kinase</keyword>
<sequence>MSSSDSHGFSRSHSIYSHGFSRSYSISELRGRIGRSPEYLQSLQGPVGTLNSEDYHYQTTLVNSLFSKVYQVKDQRTNVLYAAKQLWVVDAQNCVSAIPDICNEIDILAAINHPSIVNFEGFFSNDPYTTLIFEYAPGGDLKDLLTASDNISQSETVIYTTQLAEAIHYLHDQSIIHRDLKLKNILVFPNEVVKIADFGTATFLPECGYVSEVCGTPYIQPPEMLSGSTYSKPIDWWALGIVMYELLSNERPFVKLSYTGSDITNSDHQIAYHSSFGPDIFAVISLLLLRDPQERLTSLDALQQIEIFKK</sequence>
<dbReference type="InterPro" id="IPR011009">
    <property type="entry name" value="Kinase-like_dom_sf"/>
</dbReference>
<protein>
    <recommendedName>
        <fullName evidence="6">Protein kinase domain-containing protein</fullName>
    </recommendedName>
</protein>
<dbReference type="InterPro" id="IPR000719">
    <property type="entry name" value="Prot_kinase_dom"/>
</dbReference>
<evidence type="ECO:0000313" key="7">
    <source>
        <dbReference type="EMBL" id="EGF98407.1"/>
    </source>
</evidence>
<dbReference type="Proteomes" id="UP000001072">
    <property type="component" value="Unassembled WGS sequence"/>
</dbReference>
<evidence type="ECO:0000256" key="2">
    <source>
        <dbReference type="ARBA" id="ARBA00022679"/>
    </source>
</evidence>
<dbReference type="RefSeq" id="XP_007418301.1">
    <property type="nucleotide sequence ID" value="XM_007418239.1"/>
</dbReference>
<organism evidence="8">
    <name type="scientific">Melampsora larici-populina (strain 98AG31 / pathotype 3-4-7)</name>
    <name type="common">Poplar leaf rust fungus</name>
    <dbReference type="NCBI Taxonomy" id="747676"/>
    <lineage>
        <taxon>Eukaryota</taxon>
        <taxon>Fungi</taxon>
        <taxon>Dikarya</taxon>
        <taxon>Basidiomycota</taxon>
        <taxon>Pucciniomycotina</taxon>
        <taxon>Pucciniomycetes</taxon>
        <taxon>Pucciniales</taxon>
        <taxon>Melampsoraceae</taxon>
        <taxon>Melampsora</taxon>
    </lineage>
</organism>
<evidence type="ECO:0000256" key="3">
    <source>
        <dbReference type="ARBA" id="ARBA00022741"/>
    </source>
</evidence>
<dbReference type="GO" id="GO:0004674">
    <property type="term" value="F:protein serine/threonine kinase activity"/>
    <property type="evidence" value="ECO:0007669"/>
    <property type="project" value="UniProtKB-KW"/>
</dbReference>
<dbReference type="GO" id="GO:0005524">
    <property type="term" value="F:ATP binding"/>
    <property type="evidence" value="ECO:0007669"/>
    <property type="project" value="UniProtKB-KW"/>
</dbReference>
<dbReference type="Gene3D" id="1.10.510.10">
    <property type="entry name" value="Transferase(Phosphotransferase) domain 1"/>
    <property type="match status" value="1"/>
</dbReference>
<dbReference type="KEGG" id="mlr:MELLADRAFT_95682"/>
<dbReference type="VEuPathDB" id="FungiDB:MELLADRAFT_95682"/>
<dbReference type="SUPFAM" id="SSF56112">
    <property type="entry name" value="Protein kinase-like (PK-like)"/>
    <property type="match status" value="1"/>
</dbReference>
<evidence type="ECO:0000256" key="4">
    <source>
        <dbReference type="ARBA" id="ARBA00022777"/>
    </source>
</evidence>
<dbReference type="GeneID" id="18937323"/>
<feature type="domain" description="Protein kinase" evidence="6">
    <location>
        <begin position="55"/>
        <end position="308"/>
    </location>
</feature>
<dbReference type="STRING" id="747676.F4SA83"/>
<dbReference type="GO" id="GO:0005634">
    <property type="term" value="C:nucleus"/>
    <property type="evidence" value="ECO:0007669"/>
    <property type="project" value="TreeGrafter"/>
</dbReference>
<keyword evidence="8" id="KW-1185">Reference proteome</keyword>
<dbReference type="OrthoDB" id="289250at2759"/>
<dbReference type="InParanoid" id="F4SA83"/>
<evidence type="ECO:0000259" key="6">
    <source>
        <dbReference type="PROSITE" id="PS50011"/>
    </source>
</evidence>
<dbReference type="InterPro" id="IPR008271">
    <property type="entry name" value="Ser/Thr_kinase_AS"/>
</dbReference>
<keyword evidence="1" id="KW-0723">Serine/threonine-protein kinase</keyword>
<dbReference type="Pfam" id="PF00069">
    <property type="entry name" value="Pkinase"/>
    <property type="match status" value="1"/>
</dbReference>
<evidence type="ECO:0000313" key="8">
    <source>
        <dbReference type="Proteomes" id="UP000001072"/>
    </source>
</evidence>
<reference evidence="8" key="1">
    <citation type="journal article" date="2011" name="Proc. Natl. Acad. Sci. U.S.A.">
        <title>Obligate biotrophy features unraveled by the genomic analysis of rust fungi.</title>
        <authorList>
            <person name="Duplessis S."/>
            <person name="Cuomo C.A."/>
            <person name="Lin Y.-C."/>
            <person name="Aerts A."/>
            <person name="Tisserant E."/>
            <person name="Veneault-Fourrey C."/>
            <person name="Joly D.L."/>
            <person name="Hacquard S."/>
            <person name="Amselem J."/>
            <person name="Cantarel B.L."/>
            <person name="Chiu R."/>
            <person name="Coutinho P.M."/>
            <person name="Feau N."/>
            <person name="Field M."/>
            <person name="Frey P."/>
            <person name="Gelhaye E."/>
            <person name="Goldberg J."/>
            <person name="Grabherr M.G."/>
            <person name="Kodira C.D."/>
            <person name="Kohler A."/>
            <person name="Kuees U."/>
            <person name="Lindquist E.A."/>
            <person name="Lucas S.M."/>
            <person name="Mago R."/>
            <person name="Mauceli E."/>
            <person name="Morin E."/>
            <person name="Murat C."/>
            <person name="Pangilinan J.L."/>
            <person name="Park R."/>
            <person name="Pearson M."/>
            <person name="Quesneville H."/>
            <person name="Rouhier N."/>
            <person name="Sakthikumar S."/>
            <person name="Salamov A.A."/>
            <person name="Schmutz J."/>
            <person name="Selles B."/>
            <person name="Shapiro H."/>
            <person name="Tanguay P."/>
            <person name="Tuskan G.A."/>
            <person name="Henrissat B."/>
            <person name="Van de Peer Y."/>
            <person name="Rouze P."/>
            <person name="Ellis J.G."/>
            <person name="Dodds P.N."/>
            <person name="Schein J.E."/>
            <person name="Zhong S."/>
            <person name="Hamelin R.C."/>
            <person name="Grigoriev I.V."/>
            <person name="Szabo L.J."/>
            <person name="Martin F."/>
        </authorList>
    </citation>
    <scope>NUCLEOTIDE SEQUENCE [LARGE SCALE GENOMIC DNA]</scope>
    <source>
        <strain evidence="8">98AG31 / pathotype 3-4-7</strain>
    </source>
</reference>